<dbReference type="Gene3D" id="3.30.460.90">
    <property type="match status" value="1"/>
</dbReference>
<comment type="caution">
    <text evidence="4">The sequence shown here is derived from an EMBL/GenBank/DDBJ whole genome shotgun (WGS) entry which is preliminary data.</text>
</comment>
<dbReference type="PANTHER" id="PTHR10656:SF48">
    <property type="entry name" value="TRANSMEMBRANE PROTEIN 102"/>
    <property type="match status" value="1"/>
</dbReference>
<evidence type="ECO:0000313" key="4">
    <source>
        <dbReference type="EMBL" id="KAI7814354.1"/>
    </source>
</evidence>
<organism evidence="4 5">
    <name type="scientific">Triplophysa rosa</name>
    <name type="common">Cave loach</name>
    <dbReference type="NCBI Taxonomy" id="992332"/>
    <lineage>
        <taxon>Eukaryota</taxon>
        <taxon>Metazoa</taxon>
        <taxon>Chordata</taxon>
        <taxon>Craniata</taxon>
        <taxon>Vertebrata</taxon>
        <taxon>Euteleostomi</taxon>
        <taxon>Actinopterygii</taxon>
        <taxon>Neopterygii</taxon>
        <taxon>Teleostei</taxon>
        <taxon>Ostariophysi</taxon>
        <taxon>Cypriniformes</taxon>
        <taxon>Nemacheilidae</taxon>
        <taxon>Triplophysa</taxon>
    </lineage>
</organism>
<keyword evidence="4" id="KW-0472">Membrane</keyword>
<reference evidence="4" key="1">
    <citation type="submission" date="2021-02" db="EMBL/GenBank/DDBJ databases">
        <title>Comparative genomics reveals that relaxation of natural selection precedes convergent phenotypic evolution of cavefish.</title>
        <authorList>
            <person name="Peng Z."/>
        </authorList>
    </citation>
    <scope>NUCLEOTIDE SEQUENCE</scope>
    <source>
        <tissue evidence="4">Muscle</tissue>
    </source>
</reference>
<keyword evidence="4" id="KW-0812">Transmembrane</keyword>
<dbReference type="Proteomes" id="UP001059041">
    <property type="component" value="Linkage Group LG1"/>
</dbReference>
<evidence type="ECO:0000259" key="3">
    <source>
        <dbReference type="Pfam" id="PF20266"/>
    </source>
</evidence>
<keyword evidence="5" id="KW-1185">Reference proteome</keyword>
<dbReference type="Pfam" id="PF20266">
    <property type="entry name" value="Mab-21_C"/>
    <property type="match status" value="1"/>
</dbReference>
<name>A0A9W7X5X7_TRIRA</name>
<dbReference type="OrthoDB" id="269173at2759"/>
<dbReference type="Gene3D" id="1.10.1410.40">
    <property type="match status" value="1"/>
</dbReference>
<feature type="domain" description="Mab-21-like nucleotidyltransferase" evidence="2">
    <location>
        <begin position="178"/>
        <end position="323"/>
    </location>
</feature>
<gene>
    <name evidence="4" type="ORF">IRJ41_013554</name>
</gene>
<evidence type="ECO:0000259" key="2">
    <source>
        <dbReference type="Pfam" id="PF03281"/>
    </source>
</evidence>
<feature type="domain" description="Mab-21-like HhH/H2TH-like" evidence="3">
    <location>
        <begin position="352"/>
        <end position="428"/>
    </location>
</feature>
<dbReference type="InterPro" id="IPR046906">
    <property type="entry name" value="Mab-21_HhH/H2TH-like"/>
</dbReference>
<dbReference type="AlphaFoldDB" id="A0A9W7X5X7"/>
<dbReference type="InterPro" id="IPR024810">
    <property type="entry name" value="MAB21L/cGLR"/>
</dbReference>
<evidence type="ECO:0000313" key="5">
    <source>
        <dbReference type="Proteomes" id="UP001059041"/>
    </source>
</evidence>
<dbReference type="EMBL" id="JAFHDT010000001">
    <property type="protein sequence ID" value="KAI7814354.1"/>
    <property type="molecule type" value="Genomic_DNA"/>
</dbReference>
<sequence>METLMSAVAPRAPVPVKRVSEVDFRSGTTLEQLSAQVQEIVQMEQGEFGDQTALEVHTAKDFIFNMLGLVQKVDKRLPVANEYLLLSGGAREGVLDLNPEDLGDYARGVDFDLDFTLLVPALKLHDRNQPVTLDMRHSPACHSWLSLRLCDPAMLSRWSICCQDENDREKKDEDDVEEETGAVQGAIPSLSPQSLDGCYFSPLLVADWFWNVVGKVVEELRQNPQRGIPVPDRIERNGPLTTLILTAGTSRILYDLIPVVSFRGWPAIAQGWLTTNHFWDGKITEEEAISGFYLLPCCSSAASPSTRPDREWRLAFSRSEVQLKKCVPYRMAQAFQAAKAVLSRLLARPRTGLSLYHLRTLMFWACDRLPTTYLSCPDHETPSRLFLGLLDDLAHCILGKNCPNYFLPQCNMLEHLTDDAALLVARKLAHLRSDPAEHLRAALEKTRQAYQLKREAAATTSNGHGLSLPRHGYGAVSPQDDRLAQRLQQLVTENPGKSISVFLNPDDVTRPHFRIDDKFF</sequence>
<dbReference type="InterPro" id="IPR046903">
    <property type="entry name" value="Mab-21-like_nuc_Trfase"/>
</dbReference>
<comment type="similarity">
    <text evidence="1">Belongs to the mab-21 family.</text>
</comment>
<accession>A0A9W7X5X7</accession>
<dbReference type="Pfam" id="PF03281">
    <property type="entry name" value="Mab-21"/>
    <property type="match status" value="1"/>
</dbReference>
<dbReference type="PANTHER" id="PTHR10656">
    <property type="entry name" value="CELL FATE DETERMINING PROTEIN MAB21-RELATED"/>
    <property type="match status" value="1"/>
</dbReference>
<dbReference type="SMART" id="SM01265">
    <property type="entry name" value="Mab-21"/>
    <property type="match status" value="1"/>
</dbReference>
<protein>
    <submittedName>
        <fullName evidence="4">Transmembrane protein 102</fullName>
    </submittedName>
</protein>
<proteinExistence type="inferred from homology"/>
<evidence type="ECO:0000256" key="1">
    <source>
        <dbReference type="ARBA" id="ARBA00008307"/>
    </source>
</evidence>